<feature type="domain" description="CNP1-like uncharacterised" evidence="2">
    <location>
        <begin position="64"/>
        <end position="196"/>
    </location>
</feature>
<organism evidence="3 4">
    <name type="scientific">Burkholderia lata (strain ATCC 17760 / DSM 23089 / LMG 22485 / NCIMB 9086 / R18194 / 383)</name>
    <dbReference type="NCBI Taxonomy" id="482957"/>
    <lineage>
        <taxon>Bacteria</taxon>
        <taxon>Pseudomonadati</taxon>
        <taxon>Pseudomonadota</taxon>
        <taxon>Betaproteobacteria</taxon>
        <taxon>Burkholderiales</taxon>
        <taxon>Burkholderiaceae</taxon>
        <taxon>Burkholderia</taxon>
        <taxon>Burkholderia cepacia complex</taxon>
    </lineage>
</organism>
<gene>
    <name evidence="3" type="ORF">GAK33_07682</name>
</gene>
<evidence type="ECO:0000259" key="2">
    <source>
        <dbReference type="Pfam" id="PF08750"/>
    </source>
</evidence>
<reference evidence="4" key="1">
    <citation type="journal article" date="2020" name="MBio">
        <title>Horizontal gene transfer to a defensive symbiont with a reduced genome amongst a multipartite beetle microbiome.</title>
        <authorList>
            <person name="Waterworth S.C."/>
            <person name="Florez L.V."/>
            <person name="Rees E.R."/>
            <person name="Hertweck C."/>
            <person name="Kaltenpoth M."/>
            <person name="Kwan J.C."/>
        </authorList>
    </citation>
    <scope>NUCLEOTIDE SEQUENCE [LARGE SCALE GENOMIC DNA]</scope>
</reference>
<evidence type="ECO:0000313" key="3">
    <source>
        <dbReference type="EMBL" id="KAF1031119.1"/>
    </source>
</evidence>
<accession>A0A833UXX9</accession>
<sequence>MKHVRARQRLPRPFFEVCNLKSFALAAASLAAVAVLAGCTHSKTQSQPSNKDDSAFVYLLDRYPTWQENKVDTLPPLPQTSNLIPFEVSQNTPLQFFVDDKSLTVGTDGIVRYTSAITNPAGARNVTYEAIRCDTYEWRQYAALNADHNGWDRTVETDWTRIENGNLNAYRAALYQDYFCSNKMPATTAKGILENLHAHRTILSQQVR</sequence>
<proteinExistence type="predicted"/>
<dbReference type="EMBL" id="WNDV01000054">
    <property type="protein sequence ID" value="KAF1031119.1"/>
    <property type="molecule type" value="Genomic_DNA"/>
</dbReference>
<dbReference type="Pfam" id="PF08750">
    <property type="entry name" value="CNP1"/>
    <property type="match status" value="1"/>
</dbReference>
<comment type="caution">
    <text evidence="3">The sequence shown here is derived from an EMBL/GenBank/DDBJ whole genome shotgun (WGS) entry which is preliminary data.</text>
</comment>
<dbReference type="Proteomes" id="UP000467522">
    <property type="component" value="Unassembled WGS sequence"/>
</dbReference>
<evidence type="ECO:0000256" key="1">
    <source>
        <dbReference type="SAM" id="SignalP"/>
    </source>
</evidence>
<dbReference type="AlphaFoldDB" id="A0A833UXX9"/>
<dbReference type="InterPro" id="IPR014861">
    <property type="entry name" value="CNP1-like_dom"/>
</dbReference>
<feature type="signal peptide" evidence="1">
    <location>
        <begin position="1"/>
        <end position="37"/>
    </location>
</feature>
<protein>
    <recommendedName>
        <fullName evidence="2">CNP1-like uncharacterized domain-containing protein</fullName>
    </recommendedName>
</protein>
<evidence type="ECO:0000313" key="4">
    <source>
        <dbReference type="Proteomes" id="UP000467522"/>
    </source>
</evidence>
<feature type="chain" id="PRO_5032603587" description="CNP1-like uncharacterized domain-containing protein" evidence="1">
    <location>
        <begin position="38"/>
        <end position="208"/>
    </location>
</feature>
<name>A0A833UXX9_BURL3</name>
<keyword evidence="1" id="KW-0732">Signal</keyword>